<evidence type="ECO:0000313" key="1">
    <source>
        <dbReference type="EMBL" id="MCC2199395.1"/>
    </source>
</evidence>
<keyword evidence="2" id="KW-1185">Reference proteome</keyword>
<accession>A0ABS8F849</accession>
<name>A0ABS8F849_9FIRM</name>
<comment type="caution">
    <text evidence="1">The sequence shown here is derived from an EMBL/GenBank/DDBJ whole genome shotgun (WGS) entry which is preliminary data.</text>
</comment>
<reference evidence="1" key="1">
    <citation type="submission" date="2021-10" db="EMBL/GenBank/DDBJ databases">
        <title>Anaerobic single-cell dispensing facilitates the cultivation of human gut bacteria.</title>
        <authorList>
            <person name="Afrizal A."/>
        </authorList>
    </citation>
    <scope>NUCLEOTIDE SEQUENCE</scope>
    <source>
        <strain evidence="1">CLA-AA-H233</strain>
    </source>
</reference>
<organism evidence="1 2">
    <name type="scientific">Faecalibacterium butyricigenerans</name>
    <dbReference type="NCBI Taxonomy" id="1851427"/>
    <lineage>
        <taxon>Bacteria</taxon>
        <taxon>Bacillati</taxon>
        <taxon>Bacillota</taxon>
        <taxon>Clostridia</taxon>
        <taxon>Eubacteriales</taxon>
        <taxon>Oscillospiraceae</taxon>
        <taxon>Faecalibacterium</taxon>
    </lineage>
</organism>
<proteinExistence type="predicted"/>
<evidence type="ECO:0000313" key="2">
    <source>
        <dbReference type="Proteomes" id="UP001430637"/>
    </source>
</evidence>
<gene>
    <name evidence="1" type="ORF">LKD23_06440</name>
</gene>
<dbReference type="EMBL" id="JAJEQL010000012">
    <property type="protein sequence ID" value="MCC2199395.1"/>
    <property type="molecule type" value="Genomic_DNA"/>
</dbReference>
<dbReference type="Proteomes" id="UP001430637">
    <property type="component" value="Unassembled WGS sequence"/>
</dbReference>
<protein>
    <submittedName>
        <fullName evidence="1">Uncharacterized protein</fullName>
    </submittedName>
</protein>
<sequence length="294" mass="33813">MFCNFFSVNFLHFPSDVTENRFALFRNGIAQECQDRKLVEIHDTDKILIVQNFQRFLSAASGKDIENAVGHQLPETDTEIIFVQSFQKCVCHLIFQTIHRFFQILSGQLLCQFHQRSIHAVRLGQCIGIRQMVEDHLLVFRIINTPEDRRSAALHQMRVRNVKHIAQLCPWTGIVQKCNALCTTVYPAVHFLVPDFQLCTGSRVRTLGMDQQSIFERIAVQSCRHIQIVHPVFRRIANPPRILLGKFPNIVKFCQLFPPYFLAGVFGNSRLYCALPFSTCITRSAAKVLSFFAE</sequence>